<dbReference type="SUPFAM" id="SSF52540">
    <property type="entry name" value="P-loop containing nucleoside triphosphate hydrolases"/>
    <property type="match status" value="1"/>
</dbReference>
<evidence type="ECO:0000259" key="12">
    <source>
        <dbReference type="PROSITE" id="PS50893"/>
    </source>
</evidence>
<evidence type="ECO:0000256" key="3">
    <source>
        <dbReference type="ARBA" id="ARBA00022505"/>
    </source>
</evidence>
<evidence type="ECO:0000256" key="4">
    <source>
        <dbReference type="ARBA" id="ARBA00022741"/>
    </source>
</evidence>
<dbReference type="RefSeq" id="WP_011843495.1">
    <property type="nucleotide sequence ID" value="NZ_CP109831.1"/>
</dbReference>
<dbReference type="SMART" id="SM00382">
    <property type="entry name" value="AAA"/>
    <property type="match status" value="1"/>
</dbReference>
<reference evidence="13" key="1">
    <citation type="submission" date="2022-10" db="EMBL/GenBank/DDBJ databases">
        <title>Complete genome of Methanoculleus submarinus DSM 15122.</title>
        <authorList>
            <person name="Chen S.-C."/>
            <person name="Lai S.-J."/>
            <person name="You Y.-T."/>
        </authorList>
    </citation>
    <scope>NUCLEOTIDE SEQUENCE</scope>
    <source>
        <strain evidence="13">DSM 15122</strain>
    </source>
</reference>
<evidence type="ECO:0000313" key="14">
    <source>
        <dbReference type="Proteomes" id="UP001156196"/>
    </source>
</evidence>
<evidence type="ECO:0000256" key="9">
    <source>
        <dbReference type="ARBA" id="ARBA00041133"/>
    </source>
</evidence>
<organism evidence="13 14">
    <name type="scientific">Methanoculleus submarinus</name>
    <dbReference type="NCBI Taxonomy" id="204050"/>
    <lineage>
        <taxon>Archaea</taxon>
        <taxon>Methanobacteriati</taxon>
        <taxon>Methanobacteriota</taxon>
        <taxon>Stenosarchaea group</taxon>
        <taxon>Methanomicrobia</taxon>
        <taxon>Methanomicrobiales</taxon>
        <taxon>Methanomicrobiaceae</taxon>
        <taxon>Methanoculleus</taxon>
    </lineage>
</organism>
<keyword evidence="3" id="KW-0500">Molybdenum</keyword>
<dbReference type="InterPro" id="IPR050093">
    <property type="entry name" value="ABC_SmlMolc_Importer"/>
</dbReference>
<dbReference type="KEGG" id="msum:OH143_09975"/>
<comment type="similarity">
    <text evidence="6">Belongs to the ABC transporter superfamily. Sulfate/tungstate importer (TC 3.A.1.6) family.</text>
</comment>
<dbReference type="EC" id="7.3.2.6" evidence="8"/>
<dbReference type="PANTHER" id="PTHR42781">
    <property type="entry name" value="SPERMIDINE/PUTRESCINE IMPORT ATP-BINDING PROTEIN POTA"/>
    <property type="match status" value="1"/>
</dbReference>
<evidence type="ECO:0000256" key="8">
    <source>
        <dbReference type="ARBA" id="ARBA00039025"/>
    </source>
</evidence>
<evidence type="ECO:0000256" key="1">
    <source>
        <dbReference type="ARBA" id="ARBA00004202"/>
    </source>
</evidence>
<evidence type="ECO:0000256" key="7">
    <source>
        <dbReference type="ARBA" id="ARBA00038781"/>
    </source>
</evidence>
<keyword evidence="14" id="KW-1185">Reference proteome</keyword>
<comment type="catalytic activity">
    <reaction evidence="10">
        <text>tungstate(in) + ATP + H2O = tungstate(out) + ADP + phosphate + H(+)</text>
        <dbReference type="Rhea" id="RHEA:35027"/>
        <dbReference type="ChEBI" id="CHEBI:15377"/>
        <dbReference type="ChEBI" id="CHEBI:15378"/>
        <dbReference type="ChEBI" id="CHEBI:30616"/>
        <dbReference type="ChEBI" id="CHEBI:43474"/>
        <dbReference type="ChEBI" id="CHEBI:46502"/>
        <dbReference type="ChEBI" id="CHEBI:456216"/>
        <dbReference type="EC" id="7.3.2.6"/>
    </reaction>
</comment>
<dbReference type="AlphaFoldDB" id="A0AAX3E7C9"/>
<protein>
    <recommendedName>
        <fullName evidence="9">Molybdate/tungstate import ATP-binding protein WtpC</fullName>
        <ecNumber evidence="8">7.3.2.6</ecNumber>
    </recommendedName>
</protein>
<dbReference type="Proteomes" id="UP001156196">
    <property type="component" value="Chromosome"/>
</dbReference>
<dbReference type="Pfam" id="PF00005">
    <property type="entry name" value="ABC_tran"/>
    <property type="match status" value="1"/>
</dbReference>
<gene>
    <name evidence="13" type="ORF">OH143_09975</name>
</gene>
<keyword evidence="5 13" id="KW-0067">ATP-binding</keyword>
<name>A0AAX3E7C9_9EURY</name>
<dbReference type="InterPro" id="IPR027417">
    <property type="entry name" value="P-loop_NTPase"/>
</dbReference>
<dbReference type="InterPro" id="IPR003439">
    <property type="entry name" value="ABC_transporter-like_ATP-bd"/>
</dbReference>
<comment type="subcellular location">
    <subcellularLocation>
        <location evidence="1">Cell membrane</location>
        <topology evidence="1">Peripheral membrane protein</topology>
    </subcellularLocation>
</comment>
<dbReference type="Gene3D" id="3.40.50.300">
    <property type="entry name" value="P-loop containing nucleotide triphosphate hydrolases"/>
    <property type="match status" value="1"/>
</dbReference>
<dbReference type="EMBL" id="CP109831">
    <property type="protein sequence ID" value="UYU18022.1"/>
    <property type="molecule type" value="Genomic_DNA"/>
</dbReference>
<evidence type="ECO:0000256" key="5">
    <source>
        <dbReference type="ARBA" id="ARBA00022840"/>
    </source>
</evidence>
<dbReference type="InterPro" id="IPR003593">
    <property type="entry name" value="AAA+_ATPase"/>
</dbReference>
<dbReference type="GO" id="GO:0005524">
    <property type="term" value="F:ATP binding"/>
    <property type="evidence" value="ECO:0007669"/>
    <property type="project" value="UniProtKB-KW"/>
</dbReference>
<dbReference type="GO" id="GO:1901238">
    <property type="term" value="F:ABC-type tungstate transporter activity"/>
    <property type="evidence" value="ECO:0007669"/>
    <property type="project" value="UniProtKB-EC"/>
</dbReference>
<proteinExistence type="inferred from homology"/>
<dbReference type="PROSITE" id="PS00211">
    <property type="entry name" value="ABC_TRANSPORTER_1"/>
    <property type="match status" value="1"/>
</dbReference>
<feature type="region of interest" description="Disordered" evidence="11">
    <location>
        <begin position="243"/>
        <end position="263"/>
    </location>
</feature>
<dbReference type="GeneID" id="4846180"/>
<feature type="domain" description="ABC transporter" evidence="12">
    <location>
        <begin position="2"/>
        <end position="235"/>
    </location>
</feature>
<dbReference type="GO" id="GO:0005886">
    <property type="term" value="C:plasma membrane"/>
    <property type="evidence" value="ECO:0007669"/>
    <property type="project" value="UniProtKB-SubCell"/>
</dbReference>
<evidence type="ECO:0000256" key="10">
    <source>
        <dbReference type="ARBA" id="ARBA00047936"/>
    </source>
</evidence>
<dbReference type="PANTHER" id="PTHR42781:SF4">
    <property type="entry name" value="SPERMIDINE_PUTRESCINE IMPORT ATP-BINDING PROTEIN POTA"/>
    <property type="match status" value="1"/>
</dbReference>
<comment type="subunit">
    <text evidence="7">The complex is composed of two ATP-binding proteins (WtpC), two transmembrane proteins (WtpB) and a solute-binding protein (WtpA).</text>
</comment>
<evidence type="ECO:0000313" key="13">
    <source>
        <dbReference type="EMBL" id="UYU18022.1"/>
    </source>
</evidence>
<sequence length="263" mass="28467">MLSFSAVRQLRDFTLDVTLSVGCGETLVLVGENGAGKSTVLNLISGILTPDRGEIVLGERRLYSGEEGIDVPAESRKVGHLFQSYALFPHMTVAENVAFGLRCRKVSRPEIAFSVTNQLRAMNLADLADVNVGRLSGGQRQRVALARALVLDPDLLLLDEPLAAVDMRAQAAMRMELRDRIRSAGIPCIVVTHNLRDALELADRLCLLEEGQVVAEGAPEEVLGMQDNGFIASFAGSEPHNGFMPRASITGHSRRLPDSRPLG</sequence>
<accession>A0AAX3E7C9</accession>
<evidence type="ECO:0000256" key="6">
    <source>
        <dbReference type="ARBA" id="ARBA00038307"/>
    </source>
</evidence>
<evidence type="ECO:0000256" key="11">
    <source>
        <dbReference type="SAM" id="MobiDB-lite"/>
    </source>
</evidence>
<dbReference type="GO" id="GO:0016887">
    <property type="term" value="F:ATP hydrolysis activity"/>
    <property type="evidence" value="ECO:0007669"/>
    <property type="project" value="InterPro"/>
</dbReference>
<evidence type="ECO:0000256" key="2">
    <source>
        <dbReference type="ARBA" id="ARBA00022448"/>
    </source>
</evidence>
<dbReference type="PROSITE" id="PS50893">
    <property type="entry name" value="ABC_TRANSPORTER_2"/>
    <property type="match status" value="1"/>
</dbReference>
<keyword evidence="2" id="KW-0813">Transport</keyword>
<dbReference type="InterPro" id="IPR017871">
    <property type="entry name" value="ABC_transporter-like_CS"/>
</dbReference>
<keyword evidence="4" id="KW-0547">Nucleotide-binding</keyword>